<evidence type="ECO:0000313" key="2">
    <source>
        <dbReference type="EMBL" id="BAV86543.1"/>
    </source>
</evidence>
<feature type="region of interest" description="Disordered" evidence="1">
    <location>
        <begin position="1"/>
        <end position="22"/>
    </location>
</feature>
<dbReference type="EMBL" id="AP017895">
    <property type="protein sequence ID" value="BAV86543.1"/>
    <property type="molecule type" value="Genomic_DNA"/>
</dbReference>
<organism evidence="2 3">
    <name type="scientific">Rothia aeria</name>
    <dbReference type="NCBI Taxonomy" id="172042"/>
    <lineage>
        <taxon>Bacteria</taxon>
        <taxon>Bacillati</taxon>
        <taxon>Actinomycetota</taxon>
        <taxon>Actinomycetes</taxon>
        <taxon>Micrococcales</taxon>
        <taxon>Micrococcaceae</taxon>
        <taxon>Rothia</taxon>
    </lineage>
</organism>
<dbReference type="Proteomes" id="UP000250241">
    <property type="component" value="Chromosome"/>
</dbReference>
<accession>A0A2Z5QW32</accession>
<evidence type="ECO:0000256" key="1">
    <source>
        <dbReference type="SAM" id="MobiDB-lite"/>
    </source>
</evidence>
<keyword evidence="3" id="KW-1185">Reference proteome</keyword>
<name>A0A2Z5QW32_9MICC</name>
<protein>
    <submittedName>
        <fullName evidence="2">Uncharacterized protein</fullName>
    </submittedName>
</protein>
<proteinExistence type="predicted"/>
<evidence type="ECO:0000313" key="3">
    <source>
        <dbReference type="Proteomes" id="UP000250241"/>
    </source>
</evidence>
<dbReference type="KEGG" id="raj:RA11412_0244"/>
<dbReference type="AlphaFoldDB" id="A0A2Z5QW32"/>
<reference evidence="2 3" key="1">
    <citation type="submission" date="2016-10" db="EMBL/GenBank/DDBJ databases">
        <title>Genome sequence of Rothia aeria strain JCM11412.</title>
        <authorList>
            <person name="Nambu T."/>
        </authorList>
    </citation>
    <scope>NUCLEOTIDE SEQUENCE [LARGE SCALE GENOMIC DNA]</scope>
    <source>
        <strain evidence="2 3">JCM 11412</strain>
    </source>
</reference>
<sequence length="37" mass="4224">MQKLKSSRSDTVSGKVITHPGVQYHQQFAHTRRNGNE</sequence>
<gene>
    <name evidence="2" type="ORF">RA11412_0244</name>
</gene>